<evidence type="ECO:0000313" key="5">
    <source>
        <dbReference type="EMBL" id="KAJ5415026.1"/>
    </source>
</evidence>
<evidence type="ECO:0000256" key="2">
    <source>
        <dbReference type="ARBA" id="ARBA00023043"/>
    </source>
</evidence>
<dbReference type="PROSITE" id="PS50088">
    <property type="entry name" value="ANK_REPEAT"/>
    <property type="match status" value="2"/>
</dbReference>
<keyword evidence="6" id="KW-1185">Reference proteome</keyword>
<proteinExistence type="predicted"/>
<reference evidence="5" key="2">
    <citation type="journal article" date="2023" name="IMA Fungus">
        <title>Comparative genomic study of the Penicillium genus elucidates a diverse pangenome and 15 lateral gene transfer events.</title>
        <authorList>
            <person name="Petersen C."/>
            <person name="Sorensen T."/>
            <person name="Nielsen M.R."/>
            <person name="Sondergaard T.E."/>
            <person name="Sorensen J.L."/>
            <person name="Fitzpatrick D.A."/>
            <person name="Frisvad J.C."/>
            <person name="Nielsen K.L."/>
        </authorList>
    </citation>
    <scope>NUCLEOTIDE SEQUENCE</scope>
    <source>
        <strain evidence="5">IBT 29677</strain>
    </source>
</reference>
<dbReference type="OrthoDB" id="5135691at2759"/>
<evidence type="ECO:0000256" key="3">
    <source>
        <dbReference type="PROSITE-ProRule" id="PRU00023"/>
    </source>
</evidence>
<accession>A0A9W9WCP0</accession>
<dbReference type="PANTHER" id="PTHR24198:SF165">
    <property type="entry name" value="ANKYRIN REPEAT-CONTAINING PROTEIN-RELATED"/>
    <property type="match status" value="1"/>
</dbReference>
<dbReference type="SUPFAM" id="SSF48403">
    <property type="entry name" value="Ankyrin repeat"/>
    <property type="match status" value="1"/>
</dbReference>
<feature type="region of interest" description="Disordered" evidence="4">
    <location>
        <begin position="239"/>
        <end position="271"/>
    </location>
</feature>
<name>A0A9W9WCP0_9EURO</name>
<protein>
    <submittedName>
        <fullName evidence="5">Uncharacterized protein</fullName>
    </submittedName>
</protein>
<organism evidence="5 6">
    <name type="scientific">Penicillium cosmopolitanum</name>
    <dbReference type="NCBI Taxonomy" id="1131564"/>
    <lineage>
        <taxon>Eukaryota</taxon>
        <taxon>Fungi</taxon>
        <taxon>Dikarya</taxon>
        <taxon>Ascomycota</taxon>
        <taxon>Pezizomycotina</taxon>
        <taxon>Eurotiomycetes</taxon>
        <taxon>Eurotiomycetidae</taxon>
        <taxon>Eurotiales</taxon>
        <taxon>Aspergillaceae</taxon>
        <taxon>Penicillium</taxon>
    </lineage>
</organism>
<evidence type="ECO:0000313" key="6">
    <source>
        <dbReference type="Proteomes" id="UP001147747"/>
    </source>
</evidence>
<dbReference type="InterPro" id="IPR036770">
    <property type="entry name" value="Ankyrin_rpt-contain_sf"/>
</dbReference>
<feature type="repeat" description="ANK" evidence="3">
    <location>
        <begin position="64"/>
        <end position="96"/>
    </location>
</feature>
<keyword evidence="1" id="KW-0677">Repeat</keyword>
<comment type="caution">
    <text evidence="5">The sequence shown here is derived from an EMBL/GenBank/DDBJ whole genome shotgun (WGS) entry which is preliminary data.</text>
</comment>
<keyword evidence="2 3" id="KW-0040">ANK repeat</keyword>
<dbReference type="PANTHER" id="PTHR24198">
    <property type="entry name" value="ANKYRIN REPEAT AND PROTEIN KINASE DOMAIN-CONTAINING PROTEIN"/>
    <property type="match status" value="1"/>
</dbReference>
<dbReference type="AlphaFoldDB" id="A0A9W9WCP0"/>
<evidence type="ECO:0000256" key="4">
    <source>
        <dbReference type="SAM" id="MobiDB-lite"/>
    </source>
</evidence>
<dbReference type="Pfam" id="PF12796">
    <property type="entry name" value="Ank_2"/>
    <property type="match status" value="2"/>
</dbReference>
<evidence type="ECO:0000256" key="1">
    <source>
        <dbReference type="ARBA" id="ARBA00022737"/>
    </source>
</evidence>
<dbReference type="InterPro" id="IPR002110">
    <property type="entry name" value="Ankyrin_rpt"/>
</dbReference>
<feature type="repeat" description="ANK" evidence="3">
    <location>
        <begin position="143"/>
        <end position="166"/>
    </location>
</feature>
<dbReference type="RefSeq" id="XP_056494872.1">
    <property type="nucleotide sequence ID" value="XM_056624771.1"/>
</dbReference>
<dbReference type="EMBL" id="JAPZBU010000001">
    <property type="protein sequence ID" value="KAJ5415026.1"/>
    <property type="molecule type" value="Genomic_DNA"/>
</dbReference>
<dbReference type="SMART" id="SM00248">
    <property type="entry name" value="ANK"/>
    <property type="match status" value="5"/>
</dbReference>
<dbReference type="Gene3D" id="1.25.40.20">
    <property type="entry name" value="Ankyrin repeat-containing domain"/>
    <property type="match status" value="2"/>
</dbReference>
<gene>
    <name evidence="5" type="ORF">N7509_000124</name>
</gene>
<dbReference type="Proteomes" id="UP001147747">
    <property type="component" value="Unassembled WGS sequence"/>
</dbReference>
<reference evidence="5" key="1">
    <citation type="submission" date="2022-12" db="EMBL/GenBank/DDBJ databases">
        <authorList>
            <person name="Petersen C."/>
        </authorList>
    </citation>
    <scope>NUCLEOTIDE SEQUENCE</scope>
    <source>
        <strain evidence="5">IBT 29677</strain>
    </source>
</reference>
<sequence>MNNDIDLAERLLQRKADVNAFFRGKTPVMRALKYSSHDVLQLLLESPTLNINLQNQAQESALWRGRTALHLAVWWGKTGLAHLLLSSGSDPFTTDDFGKPSAGIQTTDNSELPLHQAVAHGSAGAVELLLTQKELALNAQDHNGDTPLHLAVRCRRLAVVELLLSHPCADIGRGQTQSPSTSLHHARGDTVVLRWLLKTPGIDPNLCVAGVSPFSAAAAKGSTHAMAMLLNKGGLEINATELADSPPPSSGGKRPLGSGKALGPAGRGSGN</sequence>
<dbReference type="PROSITE" id="PS50297">
    <property type="entry name" value="ANK_REP_REGION"/>
    <property type="match status" value="2"/>
</dbReference>
<dbReference type="GeneID" id="81363751"/>